<accession>A0A7U2FEV8</accession>
<sequence length="152" mass="17336">MTARSFTCSAKGHRLYDWPVSAVADLRKYHASTRACQMFFTSVPNVSLLLAGLDLTIDLRFYPPVFPSHRHDRLSSRLMRLSCRTFMPSNHPRAGKPCFDSTRIIAPNLRQRAAPLSNKPPTVNVQNDRRLGHAFGVGEFWPITRVLVRFRV</sequence>
<gene>
    <name evidence="1" type="ORF">JI435_442710</name>
</gene>
<protein>
    <submittedName>
        <fullName evidence="1">Uncharacterized protein</fullName>
    </submittedName>
</protein>
<dbReference type="Proteomes" id="UP000663193">
    <property type="component" value="Chromosome 16"/>
</dbReference>
<dbReference type="VEuPathDB" id="FungiDB:JI435_442710"/>
<evidence type="ECO:0000313" key="2">
    <source>
        <dbReference type="Proteomes" id="UP000663193"/>
    </source>
</evidence>
<proteinExistence type="predicted"/>
<evidence type="ECO:0000313" key="1">
    <source>
        <dbReference type="EMBL" id="QRD03983.1"/>
    </source>
</evidence>
<dbReference type="EMBL" id="CP069038">
    <property type="protein sequence ID" value="QRD03983.1"/>
    <property type="molecule type" value="Genomic_DNA"/>
</dbReference>
<organism evidence="1 2">
    <name type="scientific">Phaeosphaeria nodorum (strain SN15 / ATCC MYA-4574 / FGSC 10173)</name>
    <name type="common">Glume blotch fungus</name>
    <name type="synonym">Parastagonospora nodorum</name>
    <dbReference type="NCBI Taxonomy" id="321614"/>
    <lineage>
        <taxon>Eukaryota</taxon>
        <taxon>Fungi</taxon>
        <taxon>Dikarya</taxon>
        <taxon>Ascomycota</taxon>
        <taxon>Pezizomycotina</taxon>
        <taxon>Dothideomycetes</taxon>
        <taxon>Pleosporomycetidae</taxon>
        <taxon>Pleosporales</taxon>
        <taxon>Pleosporineae</taxon>
        <taxon>Phaeosphaeriaceae</taxon>
        <taxon>Parastagonospora</taxon>
    </lineage>
</organism>
<dbReference type="AlphaFoldDB" id="A0A7U2FEV8"/>
<name>A0A7U2FEV8_PHANO</name>
<reference evidence="2" key="1">
    <citation type="journal article" date="2021" name="BMC Genomics">
        <title>Chromosome-level genome assembly and manually-curated proteome of model necrotroph Parastagonospora nodorum Sn15 reveals a genome-wide trove of candidate effector homologs, and redundancy of virulence-related functions within an accessory chromosome.</title>
        <authorList>
            <person name="Bertazzoni S."/>
            <person name="Jones D.A.B."/>
            <person name="Phan H.T."/>
            <person name="Tan K.-C."/>
            <person name="Hane J.K."/>
        </authorList>
    </citation>
    <scope>NUCLEOTIDE SEQUENCE [LARGE SCALE GENOMIC DNA]</scope>
    <source>
        <strain evidence="2">SN15 / ATCC MYA-4574 / FGSC 10173)</strain>
    </source>
</reference>
<keyword evidence="2" id="KW-1185">Reference proteome</keyword>